<dbReference type="FunFam" id="3.40.50.720:FF:000173">
    <property type="entry name" value="3-oxoacyl-[acyl-carrier protein] reductase"/>
    <property type="match status" value="1"/>
</dbReference>
<evidence type="ECO:0000313" key="5">
    <source>
        <dbReference type="Proteomes" id="UP000220106"/>
    </source>
</evidence>
<dbReference type="InterPro" id="IPR002347">
    <property type="entry name" value="SDR_fam"/>
</dbReference>
<name>A0AAX0S4X4_9BACI</name>
<evidence type="ECO:0000313" key="4">
    <source>
        <dbReference type="EMBL" id="PEJ34433.1"/>
    </source>
</evidence>
<dbReference type="Pfam" id="PF00106">
    <property type="entry name" value="adh_short"/>
    <property type="match status" value="1"/>
</dbReference>
<dbReference type="RefSeq" id="WP_098175743.1">
    <property type="nucleotide sequence ID" value="NZ_NUEQ01000014.1"/>
</dbReference>
<organism evidence="4 5">
    <name type="scientific">Peribacillus butanolivorans</name>
    <dbReference type="NCBI Taxonomy" id="421767"/>
    <lineage>
        <taxon>Bacteria</taxon>
        <taxon>Bacillati</taxon>
        <taxon>Bacillota</taxon>
        <taxon>Bacilli</taxon>
        <taxon>Bacillales</taxon>
        <taxon>Bacillaceae</taxon>
        <taxon>Peribacillus</taxon>
    </lineage>
</organism>
<dbReference type="PANTHER" id="PTHR45024:SF2">
    <property type="entry name" value="SCP2 DOMAIN-CONTAINING PROTEIN"/>
    <property type="match status" value="1"/>
</dbReference>
<dbReference type="SUPFAM" id="SSF51735">
    <property type="entry name" value="NAD(P)-binding Rossmann-fold domains"/>
    <property type="match status" value="1"/>
</dbReference>
<evidence type="ECO:0000256" key="2">
    <source>
        <dbReference type="ARBA" id="ARBA00023002"/>
    </source>
</evidence>
<comment type="similarity">
    <text evidence="1 3">Belongs to the short-chain dehydrogenases/reductases (SDR) family.</text>
</comment>
<dbReference type="GO" id="GO:0016491">
    <property type="term" value="F:oxidoreductase activity"/>
    <property type="evidence" value="ECO:0007669"/>
    <property type="project" value="UniProtKB-KW"/>
</dbReference>
<proteinExistence type="inferred from homology"/>
<dbReference type="PRINTS" id="PR00080">
    <property type="entry name" value="SDRFAMILY"/>
</dbReference>
<reference evidence="4 5" key="1">
    <citation type="submission" date="2017-09" db="EMBL/GenBank/DDBJ databases">
        <title>Large-scale bioinformatics analysis of Bacillus genomes uncovers conserved roles of natural products in bacterial physiology.</title>
        <authorList>
            <consortium name="Agbiome Team Llc"/>
            <person name="Bleich R.M."/>
            <person name="Kirk G.J."/>
            <person name="Santa Maria K.C."/>
            <person name="Allen S.E."/>
            <person name="Farag S."/>
            <person name="Shank E.A."/>
            <person name="Bowers A."/>
        </authorList>
    </citation>
    <scope>NUCLEOTIDE SEQUENCE [LARGE SCALE GENOMIC DNA]</scope>
    <source>
        <strain evidence="4 5">AFS003229</strain>
    </source>
</reference>
<dbReference type="InterPro" id="IPR020904">
    <property type="entry name" value="Sc_DH/Rdtase_CS"/>
</dbReference>
<evidence type="ECO:0000256" key="1">
    <source>
        <dbReference type="ARBA" id="ARBA00006484"/>
    </source>
</evidence>
<keyword evidence="2" id="KW-0560">Oxidoreductase</keyword>
<dbReference type="InterPro" id="IPR036291">
    <property type="entry name" value="NAD(P)-bd_dom_sf"/>
</dbReference>
<evidence type="ECO:0000256" key="3">
    <source>
        <dbReference type="RuleBase" id="RU000363"/>
    </source>
</evidence>
<sequence>MLTGKVALVTGASRGIGRSVALRLAREGAAVGVNGTNPEKVAQVVSEIHTLGGQAIGICESIASVSSGEIIVPQLMDAFGQLDILVNNAGIVRDKKCIDMSAAQWQDVIDVHLTGTFACTKAAINVMKERGQGGCIINMTSTAGLLGSVGQVNYSAAKAGILGMTWTLAEELKKDHIRVNAISPAALTDMTKSVIEYIQAKCTANNEVFPPFWQVGTADEVAHLIYLLTTIDDSELTGEVFGVNGSKISVWEKPKQRMLSNDQGLTADMLLAKWHAHRDTTTD</sequence>
<dbReference type="Gene3D" id="3.40.50.720">
    <property type="entry name" value="NAD(P)-binding Rossmann-like Domain"/>
    <property type="match status" value="1"/>
</dbReference>
<protein>
    <submittedName>
        <fullName evidence="4">3-oxoacyl-ACP reductase</fullName>
    </submittedName>
</protein>
<gene>
    <name evidence="4" type="ORF">CN689_09895</name>
</gene>
<dbReference type="PRINTS" id="PR00081">
    <property type="entry name" value="GDHRDH"/>
</dbReference>
<dbReference type="EMBL" id="NUEQ01000014">
    <property type="protein sequence ID" value="PEJ34433.1"/>
    <property type="molecule type" value="Genomic_DNA"/>
</dbReference>
<comment type="caution">
    <text evidence="4">The sequence shown here is derived from an EMBL/GenBank/DDBJ whole genome shotgun (WGS) entry which is preliminary data.</text>
</comment>
<dbReference type="InterPro" id="IPR051687">
    <property type="entry name" value="Peroxisomal_Beta-Oxidation"/>
</dbReference>
<accession>A0AAX0S4X4</accession>
<dbReference type="AlphaFoldDB" id="A0AAX0S4X4"/>
<dbReference type="PANTHER" id="PTHR45024">
    <property type="entry name" value="DEHYDROGENASES, SHORT CHAIN"/>
    <property type="match status" value="1"/>
</dbReference>
<dbReference type="PROSITE" id="PS00061">
    <property type="entry name" value="ADH_SHORT"/>
    <property type="match status" value="1"/>
</dbReference>
<dbReference type="Proteomes" id="UP000220106">
    <property type="component" value="Unassembled WGS sequence"/>
</dbReference>